<protein>
    <recommendedName>
        <fullName evidence="4">Glycosyl transferase family 1</fullName>
    </recommendedName>
</protein>
<dbReference type="GO" id="GO:0016757">
    <property type="term" value="F:glycosyltransferase activity"/>
    <property type="evidence" value="ECO:0007669"/>
    <property type="project" value="TreeGrafter"/>
</dbReference>
<keyword evidence="1" id="KW-0808">Transferase</keyword>
<dbReference type="SUPFAM" id="SSF53756">
    <property type="entry name" value="UDP-Glycosyltransferase/glycogen phosphorylase"/>
    <property type="match status" value="1"/>
</dbReference>
<name>A0A2T0SF39_9ACTN</name>
<evidence type="ECO:0000256" key="1">
    <source>
        <dbReference type="ARBA" id="ARBA00022679"/>
    </source>
</evidence>
<dbReference type="GO" id="GO:0009103">
    <property type="term" value="P:lipopolysaccharide biosynthetic process"/>
    <property type="evidence" value="ECO:0007669"/>
    <property type="project" value="TreeGrafter"/>
</dbReference>
<accession>A0A2T0SF39</accession>
<sequence length="355" mass="39359">MPRIGTLANRRIEAYRLRAEMRRRQPPSLRTAPARGERPVVYYLTPDLDLPVGGIRVIYRHVDALNALGLRARVLHGNRGFRSTWFAHDTAVTYASDVALTADDVLVVPEWYGPTLDRLPATVPLVVFNQRAYDTFDFVPYPGTGPGAPYAGFPNLRALLTVSRDNAELLAYAFPDLPVHRVRNVVDAEMFRPGPEVPARRICFTTTRRERERDQLLHILRSRGVLDGWDVVAISGRSEAEVAAIMRDSAVFLSFSDREGFGLPPAEAMASGSYVVGYPGLAGREFFDPAYCAPVDENDLLGFARAVETACGAYDADPVGFAKAGRLASERVLSEYAPERLDEDLLAFYRPLTGR</sequence>
<evidence type="ECO:0000313" key="3">
    <source>
        <dbReference type="Proteomes" id="UP000239209"/>
    </source>
</evidence>
<dbReference type="PANTHER" id="PTHR46401">
    <property type="entry name" value="GLYCOSYLTRANSFERASE WBBK-RELATED"/>
    <property type="match status" value="1"/>
</dbReference>
<dbReference type="PANTHER" id="PTHR46401:SF2">
    <property type="entry name" value="GLYCOSYLTRANSFERASE WBBK-RELATED"/>
    <property type="match status" value="1"/>
</dbReference>
<dbReference type="Gene3D" id="3.40.50.2000">
    <property type="entry name" value="Glycogen Phosphorylase B"/>
    <property type="match status" value="1"/>
</dbReference>
<dbReference type="Proteomes" id="UP000239209">
    <property type="component" value="Unassembled WGS sequence"/>
</dbReference>
<evidence type="ECO:0000313" key="2">
    <source>
        <dbReference type="EMBL" id="PRY32029.1"/>
    </source>
</evidence>
<evidence type="ECO:0008006" key="4">
    <source>
        <dbReference type="Google" id="ProtNLM"/>
    </source>
</evidence>
<proteinExistence type="predicted"/>
<dbReference type="EMBL" id="PVZG01000002">
    <property type="protein sequence ID" value="PRY32029.1"/>
    <property type="molecule type" value="Genomic_DNA"/>
</dbReference>
<comment type="caution">
    <text evidence="2">The sequence shown here is derived from an EMBL/GenBank/DDBJ whole genome shotgun (WGS) entry which is preliminary data.</text>
</comment>
<organism evidence="2 3">
    <name type="scientific">Pseudosporangium ferrugineum</name>
    <dbReference type="NCBI Taxonomy" id="439699"/>
    <lineage>
        <taxon>Bacteria</taxon>
        <taxon>Bacillati</taxon>
        <taxon>Actinomycetota</taxon>
        <taxon>Actinomycetes</taxon>
        <taxon>Micromonosporales</taxon>
        <taxon>Micromonosporaceae</taxon>
        <taxon>Pseudosporangium</taxon>
    </lineage>
</organism>
<reference evidence="2 3" key="1">
    <citation type="submission" date="2018-03" db="EMBL/GenBank/DDBJ databases">
        <title>Genomic Encyclopedia of Archaeal and Bacterial Type Strains, Phase II (KMG-II): from individual species to whole genera.</title>
        <authorList>
            <person name="Goeker M."/>
        </authorList>
    </citation>
    <scope>NUCLEOTIDE SEQUENCE [LARGE SCALE GENOMIC DNA]</scope>
    <source>
        <strain evidence="2 3">DSM 45348</strain>
    </source>
</reference>
<gene>
    <name evidence="2" type="ORF">CLV70_102240</name>
</gene>
<keyword evidence="3" id="KW-1185">Reference proteome</keyword>
<dbReference type="AlphaFoldDB" id="A0A2T0SF39"/>